<reference evidence="6" key="1">
    <citation type="journal article" date="2014" name="Int. J. Syst. Evol. Microbiol.">
        <title>Complete genome sequence of Corynebacterium casei LMG S-19264T (=DSM 44701T), isolated from a smear-ripened cheese.</title>
        <authorList>
            <consortium name="US DOE Joint Genome Institute (JGI-PGF)"/>
            <person name="Walter F."/>
            <person name="Albersmeier A."/>
            <person name="Kalinowski J."/>
            <person name="Ruckert C."/>
        </authorList>
    </citation>
    <scope>NUCLEOTIDE SEQUENCE</scope>
    <source>
        <strain evidence="6">CGMCC 1.15367</strain>
    </source>
</reference>
<proteinExistence type="inferred from homology"/>
<sequence>MPRTNIDDLAAFIAIVREGNFTKAAGKLGVTPSALSHTMRGLEERLGVRLLARTTRSVTPTPAGERLRDTLEPMLERIDEELSSLSQFRDRPSGKVRLTASEHPIDTILMPVVCRLLVTHPDIEVELVVDYGLTDIVSERFDAGIRLGDVVAKDMIAVPIGPDMRSVVVGSPEYLERNGRPETPQDLTSHRCINLRLPTHGGLYAWEFERDGRELRVRVEGQLTVNSIAPMMPAVLGGVGLAYLPMDRVSGQLESGELVQVLDEWTPPYAGYFLYYPSRRQPTPAFTVLVDALRHRTRRDADTRLG</sequence>
<dbReference type="InterPro" id="IPR058163">
    <property type="entry name" value="LysR-type_TF_proteobact-type"/>
</dbReference>
<dbReference type="PROSITE" id="PS50931">
    <property type="entry name" value="HTH_LYSR"/>
    <property type="match status" value="1"/>
</dbReference>
<dbReference type="InterPro" id="IPR036388">
    <property type="entry name" value="WH-like_DNA-bd_sf"/>
</dbReference>
<evidence type="ECO:0000259" key="5">
    <source>
        <dbReference type="PROSITE" id="PS50931"/>
    </source>
</evidence>
<dbReference type="Gene3D" id="1.10.10.10">
    <property type="entry name" value="Winged helix-like DNA-binding domain superfamily/Winged helix DNA-binding domain"/>
    <property type="match status" value="1"/>
</dbReference>
<reference evidence="6" key="2">
    <citation type="submission" date="2020-09" db="EMBL/GenBank/DDBJ databases">
        <authorList>
            <person name="Sun Q."/>
            <person name="Zhou Y."/>
        </authorList>
    </citation>
    <scope>NUCLEOTIDE SEQUENCE</scope>
    <source>
        <strain evidence="6">CGMCC 1.15367</strain>
    </source>
</reference>
<dbReference type="Pfam" id="PF00126">
    <property type="entry name" value="HTH_1"/>
    <property type="match status" value="1"/>
</dbReference>
<keyword evidence="4" id="KW-0804">Transcription</keyword>
<dbReference type="GO" id="GO:0006351">
    <property type="term" value="P:DNA-templated transcription"/>
    <property type="evidence" value="ECO:0007669"/>
    <property type="project" value="TreeGrafter"/>
</dbReference>
<evidence type="ECO:0000256" key="3">
    <source>
        <dbReference type="ARBA" id="ARBA00023125"/>
    </source>
</evidence>
<dbReference type="SUPFAM" id="SSF53850">
    <property type="entry name" value="Periplasmic binding protein-like II"/>
    <property type="match status" value="1"/>
</dbReference>
<evidence type="ECO:0000256" key="1">
    <source>
        <dbReference type="ARBA" id="ARBA00009437"/>
    </source>
</evidence>
<dbReference type="GO" id="GO:0043565">
    <property type="term" value="F:sequence-specific DNA binding"/>
    <property type="evidence" value="ECO:0007669"/>
    <property type="project" value="TreeGrafter"/>
</dbReference>
<dbReference type="Gene3D" id="3.40.190.290">
    <property type="match status" value="1"/>
</dbReference>
<dbReference type="PANTHER" id="PTHR30537">
    <property type="entry name" value="HTH-TYPE TRANSCRIPTIONAL REGULATOR"/>
    <property type="match status" value="1"/>
</dbReference>
<dbReference type="EMBL" id="BMIQ01000003">
    <property type="protein sequence ID" value="GGE02373.1"/>
    <property type="molecule type" value="Genomic_DNA"/>
</dbReference>
<dbReference type="InterPro" id="IPR005119">
    <property type="entry name" value="LysR_subst-bd"/>
</dbReference>
<dbReference type="FunFam" id="3.40.190.290:FF:000012">
    <property type="entry name" value="Transcriptional regulator, LysR family"/>
    <property type="match status" value="1"/>
</dbReference>
<keyword evidence="7" id="KW-1185">Reference proteome</keyword>
<comment type="similarity">
    <text evidence="1">Belongs to the LysR transcriptional regulatory family.</text>
</comment>
<dbReference type="Pfam" id="PF03466">
    <property type="entry name" value="LysR_substrate"/>
    <property type="match status" value="1"/>
</dbReference>
<dbReference type="RefSeq" id="WP_188908332.1">
    <property type="nucleotide sequence ID" value="NZ_BMIQ01000003.1"/>
</dbReference>
<gene>
    <name evidence="6" type="ORF">GCM10011390_21560</name>
</gene>
<dbReference type="AlphaFoldDB" id="A0A916ZLV4"/>
<comment type="caution">
    <text evidence="6">The sequence shown here is derived from an EMBL/GenBank/DDBJ whole genome shotgun (WGS) entry which is preliminary data.</text>
</comment>
<dbReference type="InterPro" id="IPR036390">
    <property type="entry name" value="WH_DNA-bd_sf"/>
</dbReference>
<evidence type="ECO:0000256" key="2">
    <source>
        <dbReference type="ARBA" id="ARBA00023015"/>
    </source>
</evidence>
<accession>A0A916ZLV4</accession>
<protein>
    <submittedName>
        <fullName evidence="6">LysR family transcriptional regulator</fullName>
    </submittedName>
</protein>
<dbReference type="PANTHER" id="PTHR30537:SF1">
    <property type="entry name" value="HTH-TYPE TRANSCRIPTIONAL REGULATOR PGRR"/>
    <property type="match status" value="1"/>
</dbReference>
<dbReference type="SUPFAM" id="SSF46785">
    <property type="entry name" value="Winged helix' DNA-binding domain"/>
    <property type="match status" value="1"/>
</dbReference>
<keyword evidence="2" id="KW-0805">Transcription regulation</keyword>
<dbReference type="GO" id="GO:0003700">
    <property type="term" value="F:DNA-binding transcription factor activity"/>
    <property type="evidence" value="ECO:0007669"/>
    <property type="project" value="InterPro"/>
</dbReference>
<dbReference type="InterPro" id="IPR000847">
    <property type="entry name" value="LysR_HTH_N"/>
</dbReference>
<dbReference type="FunFam" id="1.10.10.10:FF:000001">
    <property type="entry name" value="LysR family transcriptional regulator"/>
    <property type="match status" value="1"/>
</dbReference>
<name>A0A916ZLV4_9HYPH</name>
<evidence type="ECO:0000256" key="4">
    <source>
        <dbReference type="ARBA" id="ARBA00023163"/>
    </source>
</evidence>
<dbReference type="CDD" id="cd08474">
    <property type="entry name" value="PBP2_CrgA_like_5"/>
    <property type="match status" value="1"/>
</dbReference>
<dbReference type="Proteomes" id="UP000644699">
    <property type="component" value="Unassembled WGS sequence"/>
</dbReference>
<keyword evidence="3" id="KW-0238">DNA-binding</keyword>
<evidence type="ECO:0000313" key="6">
    <source>
        <dbReference type="EMBL" id="GGE02373.1"/>
    </source>
</evidence>
<evidence type="ECO:0000313" key="7">
    <source>
        <dbReference type="Proteomes" id="UP000644699"/>
    </source>
</evidence>
<feature type="domain" description="HTH lysR-type" evidence="5">
    <location>
        <begin position="4"/>
        <end position="61"/>
    </location>
</feature>
<organism evidence="6 7">
    <name type="scientific">Aureimonas endophytica</name>
    <dbReference type="NCBI Taxonomy" id="2027858"/>
    <lineage>
        <taxon>Bacteria</taxon>
        <taxon>Pseudomonadati</taxon>
        <taxon>Pseudomonadota</taxon>
        <taxon>Alphaproteobacteria</taxon>
        <taxon>Hyphomicrobiales</taxon>
        <taxon>Aurantimonadaceae</taxon>
        <taxon>Aureimonas</taxon>
    </lineage>
</organism>